<dbReference type="AlphaFoldDB" id="A0AAN6XGA1"/>
<sequence length="168" mass="19510">MSVAADATVQEVSKPATNGKPLNSTKPEAQNESKIQKESNSKRKRQEEDNISDFRVCERCQSSFFEKDKMKGVCQWHPEELEVDDESHVWFDWDPRCHGPRDTEYNRREYPDGFLWVCCEGVGSEPGCKTGKHRAKDSKRGRYESDSESDTEEEEEDSEDYEDHYDEA</sequence>
<dbReference type="PANTHER" id="PTHR38167:SF1">
    <property type="entry name" value="C2H2-TYPE DOMAIN-CONTAINING PROTEIN"/>
    <property type="match status" value="1"/>
</dbReference>
<reference evidence="2" key="2">
    <citation type="submission" date="2023-05" db="EMBL/GenBank/DDBJ databases">
        <authorList>
            <consortium name="Lawrence Berkeley National Laboratory"/>
            <person name="Steindorff A."/>
            <person name="Hensen N."/>
            <person name="Bonometti L."/>
            <person name="Westerberg I."/>
            <person name="Brannstrom I.O."/>
            <person name="Guillou S."/>
            <person name="Cros-Aarteil S."/>
            <person name="Calhoun S."/>
            <person name="Haridas S."/>
            <person name="Kuo A."/>
            <person name="Mondo S."/>
            <person name="Pangilinan J."/>
            <person name="Riley R."/>
            <person name="Labutti K."/>
            <person name="Andreopoulos B."/>
            <person name="Lipzen A."/>
            <person name="Chen C."/>
            <person name="Yanf M."/>
            <person name="Daum C."/>
            <person name="Ng V."/>
            <person name="Clum A."/>
            <person name="Ohm R."/>
            <person name="Martin F."/>
            <person name="Silar P."/>
            <person name="Natvig D."/>
            <person name="Lalanne C."/>
            <person name="Gautier V."/>
            <person name="Ament-Velasquez S.L."/>
            <person name="Kruys A."/>
            <person name="Hutchinson M.I."/>
            <person name="Powell A.J."/>
            <person name="Barry K."/>
            <person name="Miller A.N."/>
            <person name="Grigoriev I.V."/>
            <person name="Debuchy R."/>
            <person name="Gladieux P."/>
            <person name="Thoren M.H."/>
            <person name="Johannesson H."/>
        </authorList>
    </citation>
    <scope>NUCLEOTIDE SEQUENCE</scope>
    <source>
        <strain evidence="2">CBS 315.58</strain>
    </source>
</reference>
<feature type="compositionally biased region" description="Acidic residues" evidence="1">
    <location>
        <begin position="146"/>
        <end position="168"/>
    </location>
</feature>
<proteinExistence type="predicted"/>
<evidence type="ECO:0000256" key="1">
    <source>
        <dbReference type="SAM" id="MobiDB-lite"/>
    </source>
</evidence>
<keyword evidence="3" id="KW-1185">Reference proteome</keyword>
<dbReference type="Proteomes" id="UP001303160">
    <property type="component" value="Unassembled WGS sequence"/>
</dbReference>
<feature type="region of interest" description="Disordered" evidence="1">
    <location>
        <begin position="123"/>
        <end position="168"/>
    </location>
</feature>
<protein>
    <submittedName>
        <fullName evidence="2">Uncharacterized protein</fullName>
    </submittedName>
</protein>
<comment type="caution">
    <text evidence="2">The sequence shown here is derived from an EMBL/GenBank/DDBJ whole genome shotgun (WGS) entry which is preliminary data.</text>
</comment>
<gene>
    <name evidence="2" type="ORF">QBC40DRAFT_179559</name>
</gene>
<feature type="region of interest" description="Disordered" evidence="1">
    <location>
        <begin position="1"/>
        <end position="49"/>
    </location>
</feature>
<feature type="compositionally biased region" description="Basic and acidic residues" evidence="1">
    <location>
        <begin position="29"/>
        <end position="48"/>
    </location>
</feature>
<dbReference type="PANTHER" id="PTHR38167">
    <property type="entry name" value="C2H2-TYPE DOMAIN-CONTAINING PROTEIN"/>
    <property type="match status" value="1"/>
</dbReference>
<evidence type="ECO:0000313" key="2">
    <source>
        <dbReference type="EMBL" id="KAK4198047.1"/>
    </source>
</evidence>
<dbReference type="EMBL" id="MU863952">
    <property type="protein sequence ID" value="KAK4198047.1"/>
    <property type="molecule type" value="Genomic_DNA"/>
</dbReference>
<reference evidence="2" key="1">
    <citation type="journal article" date="2023" name="Mol. Phylogenet. Evol.">
        <title>Genome-scale phylogeny and comparative genomics of the fungal order Sordariales.</title>
        <authorList>
            <person name="Hensen N."/>
            <person name="Bonometti L."/>
            <person name="Westerberg I."/>
            <person name="Brannstrom I.O."/>
            <person name="Guillou S."/>
            <person name="Cros-Aarteil S."/>
            <person name="Calhoun S."/>
            <person name="Haridas S."/>
            <person name="Kuo A."/>
            <person name="Mondo S."/>
            <person name="Pangilinan J."/>
            <person name="Riley R."/>
            <person name="LaButti K."/>
            <person name="Andreopoulos B."/>
            <person name="Lipzen A."/>
            <person name="Chen C."/>
            <person name="Yan M."/>
            <person name="Daum C."/>
            <person name="Ng V."/>
            <person name="Clum A."/>
            <person name="Steindorff A."/>
            <person name="Ohm R.A."/>
            <person name="Martin F."/>
            <person name="Silar P."/>
            <person name="Natvig D.O."/>
            <person name="Lalanne C."/>
            <person name="Gautier V."/>
            <person name="Ament-Velasquez S.L."/>
            <person name="Kruys A."/>
            <person name="Hutchinson M.I."/>
            <person name="Powell A.J."/>
            <person name="Barry K."/>
            <person name="Miller A.N."/>
            <person name="Grigoriev I.V."/>
            <person name="Debuchy R."/>
            <person name="Gladieux P."/>
            <person name="Hiltunen Thoren M."/>
            <person name="Johannesson H."/>
        </authorList>
    </citation>
    <scope>NUCLEOTIDE SEQUENCE</scope>
    <source>
        <strain evidence="2">CBS 315.58</strain>
    </source>
</reference>
<accession>A0AAN6XGA1</accession>
<name>A0AAN6XGA1_9PEZI</name>
<organism evidence="2 3">
    <name type="scientific">Triangularia verruculosa</name>
    <dbReference type="NCBI Taxonomy" id="2587418"/>
    <lineage>
        <taxon>Eukaryota</taxon>
        <taxon>Fungi</taxon>
        <taxon>Dikarya</taxon>
        <taxon>Ascomycota</taxon>
        <taxon>Pezizomycotina</taxon>
        <taxon>Sordariomycetes</taxon>
        <taxon>Sordariomycetidae</taxon>
        <taxon>Sordariales</taxon>
        <taxon>Podosporaceae</taxon>
        <taxon>Triangularia</taxon>
    </lineage>
</organism>
<evidence type="ECO:0000313" key="3">
    <source>
        <dbReference type="Proteomes" id="UP001303160"/>
    </source>
</evidence>